<feature type="transmembrane region" description="Helical" evidence="2">
    <location>
        <begin position="249"/>
        <end position="273"/>
    </location>
</feature>
<dbReference type="Pfam" id="PF11374">
    <property type="entry name" value="DUF3176"/>
    <property type="match status" value="1"/>
</dbReference>
<feature type="transmembrane region" description="Helical" evidence="2">
    <location>
        <begin position="182"/>
        <end position="204"/>
    </location>
</feature>
<dbReference type="AlphaFoldDB" id="A0AAN6X852"/>
<reference evidence="3" key="2">
    <citation type="submission" date="2023-05" db="EMBL/GenBank/DDBJ databases">
        <authorList>
            <consortium name="Lawrence Berkeley National Laboratory"/>
            <person name="Steindorff A."/>
            <person name="Hensen N."/>
            <person name="Bonometti L."/>
            <person name="Westerberg I."/>
            <person name="Brannstrom I.O."/>
            <person name="Guillou S."/>
            <person name="Cros-Aarteil S."/>
            <person name="Calhoun S."/>
            <person name="Haridas S."/>
            <person name="Kuo A."/>
            <person name="Mondo S."/>
            <person name="Pangilinan J."/>
            <person name="Riley R."/>
            <person name="Labutti K."/>
            <person name="Andreopoulos B."/>
            <person name="Lipzen A."/>
            <person name="Chen C."/>
            <person name="Yanf M."/>
            <person name="Daum C."/>
            <person name="Ng V."/>
            <person name="Clum A."/>
            <person name="Ohm R."/>
            <person name="Martin F."/>
            <person name="Silar P."/>
            <person name="Natvig D."/>
            <person name="Lalanne C."/>
            <person name="Gautier V."/>
            <person name="Ament-Velasquez S.L."/>
            <person name="Kruys A."/>
            <person name="Hutchinson M.I."/>
            <person name="Powell A.J."/>
            <person name="Barry K."/>
            <person name="Miller A.N."/>
            <person name="Grigoriev I.V."/>
            <person name="Debuchy R."/>
            <person name="Gladieux P."/>
            <person name="Thoren M.H."/>
            <person name="Johannesson H."/>
        </authorList>
    </citation>
    <scope>NUCLEOTIDE SEQUENCE</scope>
    <source>
        <strain evidence="3">CBS 315.58</strain>
    </source>
</reference>
<accession>A0AAN6X852</accession>
<feature type="transmembrane region" description="Helical" evidence="2">
    <location>
        <begin position="150"/>
        <end position="170"/>
    </location>
</feature>
<gene>
    <name evidence="3" type="ORF">QBC40DRAFT_18808</name>
</gene>
<proteinExistence type="predicted"/>
<feature type="compositionally biased region" description="Low complexity" evidence="1">
    <location>
        <begin position="28"/>
        <end position="46"/>
    </location>
</feature>
<dbReference type="EMBL" id="MU864007">
    <property type="protein sequence ID" value="KAK4195629.1"/>
    <property type="molecule type" value="Genomic_DNA"/>
</dbReference>
<sequence length="295" mass="31855">MILNSDSVTVAPDMAQPSPPHHGQGYMPALEPLSPPSLDSPVSAASGDHFLTHLPHQHEDAAYDPPSPHAQATPTSIFVGNIPPAASFPETSRNSPAASLLVPDQSSTQLNATSFGQSTEADEEQQSSTSSLRNPHSGIWGAVRAWWQELASVLLSISCVLALVSILSSYDGRPLADWTLGVTLNTVIALLSTICRMAFIYPLAQALAQQRWNWYKRPRSFDDFRIFDDASRGPWGSLRLLVRMRGRPLSAVACLILVTSIATSTLTQSVVIYPSRPVALTGNETAVTKKINSFL</sequence>
<keyword evidence="2" id="KW-0812">Transmembrane</keyword>
<dbReference type="PANTHER" id="PTHR35394">
    <property type="entry name" value="DUF3176 DOMAIN-CONTAINING PROTEIN"/>
    <property type="match status" value="1"/>
</dbReference>
<dbReference type="PANTHER" id="PTHR35394:SF5">
    <property type="entry name" value="DUF3176 DOMAIN-CONTAINING PROTEIN"/>
    <property type="match status" value="1"/>
</dbReference>
<dbReference type="Proteomes" id="UP001303160">
    <property type="component" value="Unassembled WGS sequence"/>
</dbReference>
<feature type="region of interest" description="Disordered" evidence="1">
    <location>
        <begin position="112"/>
        <end position="134"/>
    </location>
</feature>
<comment type="caution">
    <text evidence="3">The sequence shown here is derived from an EMBL/GenBank/DDBJ whole genome shotgun (WGS) entry which is preliminary data.</text>
</comment>
<feature type="region of interest" description="Disordered" evidence="1">
    <location>
        <begin position="1"/>
        <end position="98"/>
    </location>
</feature>
<evidence type="ECO:0000313" key="4">
    <source>
        <dbReference type="Proteomes" id="UP001303160"/>
    </source>
</evidence>
<reference evidence="3" key="1">
    <citation type="journal article" date="2023" name="Mol. Phylogenet. Evol.">
        <title>Genome-scale phylogeny and comparative genomics of the fungal order Sordariales.</title>
        <authorList>
            <person name="Hensen N."/>
            <person name="Bonometti L."/>
            <person name="Westerberg I."/>
            <person name="Brannstrom I.O."/>
            <person name="Guillou S."/>
            <person name="Cros-Aarteil S."/>
            <person name="Calhoun S."/>
            <person name="Haridas S."/>
            <person name="Kuo A."/>
            <person name="Mondo S."/>
            <person name="Pangilinan J."/>
            <person name="Riley R."/>
            <person name="LaButti K."/>
            <person name="Andreopoulos B."/>
            <person name="Lipzen A."/>
            <person name="Chen C."/>
            <person name="Yan M."/>
            <person name="Daum C."/>
            <person name="Ng V."/>
            <person name="Clum A."/>
            <person name="Steindorff A."/>
            <person name="Ohm R.A."/>
            <person name="Martin F."/>
            <person name="Silar P."/>
            <person name="Natvig D.O."/>
            <person name="Lalanne C."/>
            <person name="Gautier V."/>
            <person name="Ament-Velasquez S.L."/>
            <person name="Kruys A."/>
            <person name="Hutchinson M.I."/>
            <person name="Powell A.J."/>
            <person name="Barry K."/>
            <person name="Miller A.N."/>
            <person name="Grigoriev I.V."/>
            <person name="Debuchy R."/>
            <person name="Gladieux P."/>
            <person name="Hiltunen Thoren M."/>
            <person name="Johannesson H."/>
        </authorList>
    </citation>
    <scope>NUCLEOTIDE SEQUENCE</scope>
    <source>
        <strain evidence="3">CBS 315.58</strain>
    </source>
</reference>
<dbReference type="InterPro" id="IPR021514">
    <property type="entry name" value="DUF3176"/>
</dbReference>
<keyword evidence="4" id="KW-1185">Reference proteome</keyword>
<keyword evidence="2" id="KW-0472">Membrane</keyword>
<evidence type="ECO:0000256" key="1">
    <source>
        <dbReference type="SAM" id="MobiDB-lite"/>
    </source>
</evidence>
<evidence type="ECO:0000256" key="2">
    <source>
        <dbReference type="SAM" id="Phobius"/>
    </source>
</evidence>
<evidence type="ECO:0000313" key="3">
    <source>
        <dbReference type="EMBL" id="KAK4195629.1"/>
    </source>
</evidence>
<organism evidence="3 4">
    <name type="scientific">Triangularia verruculosa</name>
    <dbReference type="NCBI Taxonomy" id="2587418"/>
    <lineage>
        <taxon>Eukaryota</taxon>
        <taxon>Fungi</taxon>
        <taxon>Dikarya</taxon>
        <taxon>Ascomycota</taxon>
        <taxon>Pezizomycotina</taxon>
        <taxon>Sordariomycetes</taxon>
        <taxon>Sordariomycetidae</taxon>
        <taxon>Sordariales</taxon>
        <taxon>Podosporaceae</taxon>
        <taxon>Triangularia</taxon>
    </lineage>
</organism>
<protein>
    <submittedName>
        <fullName evidence="3">Uncharacterized protein</fullName>
    </submittedName>
</protein>
<name>A0AAN6X852_9PEZI</name>
<keyword evidence="2" id="KW-1133">Transmembrane helix</keyword>